<feature type="region of interest" description="Disordered" evidence="3">
    <location>
        <begin position="103"/>
        <end position="128"/>
    </location>
</feature>
<keyword evidence="5" id="KW-0670">Pyruvate</keyword>
<dbReference type="GO" id="GO:0009697">
    <property type="term" value="P:salicylic acid biosynthetic process"/>
    <property type="evidence" value="ECO:0007669"/>
    <property type="project" value="TreeGrafter"/>
</dbReference>
<name>A0A1H5L635_9PSED</name>
<dbReference type="EC" id="5.4.99.5" evidence="1"/>
<gene>
    <name evidence="5" type="ORF">SAMN04490194_3740</name>
</gene>
<proteinExistence type="predicted"/>
<dbReference type="GO" id="GO:0004106">
    <property type="term" value="F:chorismate mutase activity"/>
    <property type="evidence" value="ECO:0007669"/>
    <property type="project" value="UniProtKB-EC"/>
</dbReference>
<evidence type="ECO:0000259" key="4">
    <source>
        <dbReference type="PROSITE" id="PS51168"/>
    </source>
</evidence>
<evidence type="ECO:0000256" key="3">
    <source>
        <dbReference type="SAM" id="MobiDB-lite"/>
    </source>
</evidence>
<reference evidence="5 6" key="1">
    <citation type="submission" date="2016-10" db="EMBL/GenBank/DDBJ databases">
        <authorList>
            <person name="de Groot N.N."/>
        </authorList>
    </citation>
    <scope>NUCLEOTIDE SEQUENCE [LARGE SCALE GENOMIC DNA]</scope>
    <source>
        <strain evidence="5 6">BS3662</strain>
    </source>
</reference>
<dbReference type="InterPro" id="IPR002701">
    <property type="entry name" value="CM_II_prokaryot"/>
</dbReference>
<dbReference type="SMART" id="SM00830">
    <property type="entry name" value="CM_2"/>
    <property type="match status" value="1"/>
</dbReference>
<organism evidence="5 6">
    <name type="scientific">Pseudomonas migulae</name>
    <dbReference type="NCBI Taxonomy" id="78543"/>
    <lineage>
        <taxon>Bacteria</taxon>
        <taxon>Pseudomonadati</taxon>
        <taxon>Pseudomonadota</taxon>
        <taxon>Gammaproteobacteria</taxon>
        <taxon>Pseudomonadales</taxon>
        <taxon>Pseudomonadaceae</taxon>
        <taxon>Pseudomonas</taxon>
    </lineage>
</organism>
<dbReference type="InterPro" id="IPR036979">
    <property type="entry name" value="CM_dom_sf"/>
</dbReference>
<dbReference type="AlphaFoldDB" id="A0A1H5L635"/>
<dbReference type="GO" id="GO:0046417">
    <property type="term" value="P:chorismate metabolic process"/>
    <property type="evidence" value="ECO:0007669"/>
    <property type="project" value="InterPro"/>
</dbReference>
<dbReference type="NCBIfam" id="NF005475">
    <property type="entry name" value="PRK07075.1"/>
    <property type="match status" value="1"/>
</dbReference>
<evidence type="ECO:0000256" key="1">
    <source>
        <dbReference type="ARBA" id="ARBA00012404"/>
    </source>
</evidence>
<evidence type="ECO:0000256" key="2">
    <source>
        <dbReference type="ARBA" id="ARBA00023235"/>
    </source>
</evidence>
<dbReference type="PANTHER" id="PTHR38041">
    <property type="entry name" value="CHORISMATE MUTASE"/>
    <property type="match status" value="1"/>
</dbReference>
<dbReference type="PANTHER" id="PTHR38041:SF1">
    <property type="entry name" value="CHORISMATE MUTASE"/>
    <property type="match status" value="1"/>
</dbReference>
<dbReference type="GO" id="GO:0016829">
    <property type="term" value="F:lyase activity"/>
    <property type="evidence" value="ECO:0007669"/>
    <property type="project" value="UniProtKB-KW"/>
</dbReference>
<dbReference type="SUPFAM" id="SSF48600">
    <property type="entry name" value="Chorismate mutase II"/>
    <property type="match status" value="1"/>
</dbReference>
<dbReference type="Proteomes" id="UP000198985">
    <property type="component" value="Unassembled WGS sequence"/>
</dbReference>
<dbReference type="PROSITE" id="PS51168">
    <property type="entry name" value="CHORISMATE_MUT_2"/>
    <property type="match status" value="1"/>
</dbReference>
<accession>A0A1H5L635</accession>
<protein>
    <recommendedName>
        <fullName evidence="1">chorismate mutase</fullName>
        <ecNumber evidence="1">5.4.99.5</ecNumber>
    </recommendedName>
</protein>
<evidence type="ECO:0000313" key="6">
    <source>
        <dbReference type="Proteomes" id="UP000198985"/>
    </source>
</evidence>
<dbReference type="InterPro" id="IPR051331">
    <property type="entry name" value="Chorismate_mutase-related"/>
</dbReference>
<keyword evidence="2" id="KW-0413">Isomerase</keyword>
<dbReference type="EMBL" id="FNTY01000002">
    <property type="protein sequence ID" value="SEE72542.1"/>
    <property type="molecule type" value="Genomic_DNA"/>
</dbReference>
<dbReference type="RefSeq" id="WP_084321163.1">
    <property type="nucleotide sequence ID" value="NZ_FNTY01000002.1"/>
</dbReference>
<dbReference type="InterPro" id="IPR036263">
    <property type="entry name" value="Chorismate_II_sf"/>
</dbReference>
<feature type="domain" description="Chorismate mutase" evidence="4">
    <location>
        <begin position="9"/>
        <end position="99"/>
    </location>
</feature>
<keyword evidence="5" id="KW-0456">Lyase</keyword>
<sequence>MDGLNQLQPAKCSGMEDIRREIDALDQAVITLLGRRFQYVLAASKFKTSAASVHASERFASMLVTRRDWATEAGLSPDAIEKMFRDLVTHFIAEEMRHWTAQQSERTSWVHAGDGGADAKGSGSVFDD</sequence>
<dbReference type="Gene3D" id="1.20.59.10">
    <property type="entry name" value="Chorismate mutase"/>
    <property type="match status" value="1"/>
</dbReference>
<dbReference type="Pfam" id="PF01817">
    <property type="entry name" value="CM_2"/>
    <property type="match status" value="1"/>
</dbReference>
<evidence type="ECO:0000313" key="5">
    <source>
        <dbReference type="EMBL" id="SEE72542.1"/>
    </source>
</evidence>
<feature type="compositionally biased region" description="Low complexity" evidence="3">
    <location>
        <begin position="119"/>
        <end position="128"/>
    </location>
</feature>